<sequence length="220" mass="24519">MAQLQFPHFRTWLKGSTTLVREMHPPNELGDGPRTPCEFMPQSTPPVMILSSTSRRTHRSVDERAVRLLSSVANSFRDDDEDYDDIREAEHNDCSYLDINQTPMTPPMTPVTPTTDTSLSSISSMFSVDCFKSIRLYSHFSSQAFYTLLAFVLSLLTCFLVVALFGVEGMKIILGGMVWKSWGILAALSDVLEIGIEGAGFICGRVVGRFGRGFERGYSI</sequence>
<keyword evidence="1" id="KW-0472">Membrane</keyword>
<dbReference type="OrthoDB" id="10436974at2759"/>
<keyword evidence="1" id="KW-1133">Transmembrane helix</keyword>
<reference evidence="2" key="1">
    <citation type="submission" date="2020-01" db="EMBL/GenBank/DDBJ databases">
        <authorList>
            <consortium name="DOE Joint Genome Institute"/>
            <person name="Haridas S."/>
            <person name="Albert R."/>
            <person name="Binder M."/>
            <person name="Bloem J."/>
            <person name="Labutti K."/>
            <person name="Salamov A."/>
            <person name="Andreopoulos B."/>
            <person name="Baker S.E."/>
            <person name="Barry K."/>
            <person name="Bills G."/>
            <person name="Bluhm B.H."/>
            <person name="Cannon C."/>
            <person name="Castanera R."/>
            <person name="Culley D.E."/>
            <person name="Daum C."/>
            <person name="Ezra D."/>
            <person name="Gonzalez J.B."/>
            <person name="Henrissat B."/>
            <person name="Kuo A."/>
            <person name="Liang C."/>
            <person name="Lipzen A."/>
            <person name="Lutzoni F."/>
            <person name="Magnuson J."/>
            <person name="Mondo S."/>
            <person name="Nolan M."/>
            <person name="Ohm R."/>
            <person name="Pangilinan J."/>
            <person name="Park H.-J."/>
            <person name="Ramirez L."/>
            <person name="Alfaro M."/>
            <person name="Sun H."/>
            <person name="Tritt A."/>
            <person name="Yoshinaga Y."/>
            <person name="Zwiers L.-H."/>
            <person name="Turgeon B.G."/>
            <person name="Goodwin S.B."/>
            <person name="Spatafora J.W."/>
            <person name="Crous P.W."/>
            <person name="Grigoriev I.V."/>
        </authorList>
    </citation>
    <scope>NUCLEOTIDE SEQUENCE</scope>
    <source>
        <strain evidence="2">CBS 394.84</strain>
    </source>
</reference>
<accession>A0A9P4GP67</accession>
<dbReference type="GeneID" id="63853550"/>
<dbReference type="AlphaFoldDB" id="A0A9P4GP67"/>
<comment type="caution">
    <text evidence="2">The sequence shown here is derived from an EMBL/GenBank/DDBJ whole genome shotgun (WGS) entry which is preliminary data.</text>
</comment>
<gene>
    <name evidence="2" type="ORF">K460DRAFT_400184</name>
</gene>
<dbReference type="EMBL" id="ML976614">
    <property type="protein sequence ID" value="KAF1850098.1"/>
    <property type="molecule type" value="Genomic_DNA"/>
</dbReference>
<keyword evidence="1" id="KW-0812">Transmembrane</keyword>
<organism evidence="2 3">
    <name type="scientific">Cucurbitaria berberidis CBS 394.84</name>
    <dbReference type="NCBI Taxonomy" id="1168544"/>
    <lineage>
        <taxon>Eukaryota</taxon>
        <taxon>Fungi</taxon>
        <taxon>Dikarya</taxon>
        <taxon>Ascomycota</taxon>
        <taxon>Pezizomycotina</taxon>
        <taxon>Dothideomycetes</taxon>
        <taxon>Pleosporomycetidae</taxon>
        <taxon>Pleosporales</taxon>
        <taxon>Pleosporineae</taxon>
        <taxon>Cucurbitariaceae</taxon>
        <taxon>Cucurbitaria</taxon>
    </lineage>
</organism>
<name>A0A9P4GP67_9PLEO</name>
<proteinExistence type="predicted"/>
<evidence type="ECO:0000313" key="3">
    <source>
        <dbReference type="Proteomes" id="UP000800039"/>
    </source>
</evidence>
<feature type="transmembrane region" description="Helical" evidence="1">
    <location>
        <begin position="144"/>
        <end position="167"/>
    </location>
</feature>
<dbReference type="Proteomes" id="UP000800039">
    <property type="component" value="Unassembled WGS sequence"/>
</dbReference>
<evidence type="ECO:0000256" key="1">
    <source>
        <dbReference type="SAM" id="Phobius"/>
    </source>
</evidence>
<keyword evidence="3" id="KW-1185">Reference proteome</keyword>
<protein>
    <submittedName>
        <fullName evidence="2">Uncharacterized protein</fullName>
    </submittedName>
</protein>
<dbReference type="RefSeq" id="XP_040792661.1">
    <property type="nucleotide sequence ID" value="XM_040936300.1"/>
</dbReference>
<evidence type="ECO:0000313" key="2">
    <source>
        <dbReference type="EMBL" id="KAF1850098.1"/>
    </source>
</evidence>